<evidence type="ECO:0000256" key="10">
    <source>
        <dbReference type="ARBA" id="ARBA00049506"/>
    </source>
</evidence>
<evidence type="ECO:0000256" key="5">
    <source>
        <dbReference type="ARBA" id="ARBA00022679"/>
    </source>
</evidence>
<gene>
    <name evidence="15" type="ORF">DLAC_05957</name>
</gene>
<dbReference type="PROSITE" id="PS50828">
    <property type="entry name" value="SMR"/>
    <property type="match status" value="1"/>
</dbReference>
<comment type="pathway">
    <text evidence="2">Protein modification; protein glycosylation.</text>
</comment>
<evidence type="ECO:0000256" key="12">
    <source>
        <dbReference type="SAM" id="Phobius"/>
    </source>
</evidence>
<evidence type="ECO:0000256" key="1">
    <source>
        <dbReference type="ARBA" id="ARBA00004477"/>
    </source>
</evidence>
<dbReference type="InterPro" id="IPR007873">
    <property type="entry name" value="Glycosyltransferase_ALG3"/>
</dbReference>
<feature type="domain" description="CUE" evidence="14">
    <location>
        <begin position="757"/>
        <end position="799"/>
    </location>
</feature>
<feature type="transmembrane region" description="Helical" evidence="12">
    <location>
        <begin position="341"/>
        <end position="361"/>
    </location>
</feature>
<dbReference type="Pfam" id="PF08590">
    <property type="entry name" value="DUF1771"/>
    <property type="match status" value="1"/>
</dbReference>
<feature type="transmembrane region" description="Helical" evidence="12">
    <location>
        <begin position="298"/>
        <end position="320"/>
    </location>
</feature>
<dbReference type="Proteomes" id="UP000076078">
    <property type="component" value="Unassembled WGS sequence"/>
</dbReference>
<accession>A0A151ZHF3</accession>
<dbReference type="InterPro" id="IPR013899">
    <property type="entry name" value="DUF1771"/>
</dbReference>
<name>A0A151ZHF3_TIELA</name>
<feature type="compositionally biased region" description="Low complexity" evidence="11">
    <location>
        <begin position="868"/>
        <end position="895"/>
    </location>
</feature>
<dbReference type="SMART" id="SM00463">
    <property type="entry name" value="SMR"/>
    <property type="match status" value="1"/>
</dbReference>
<dbReference type="Gene3D" id="3.30.1370.110">
    <property type="match status" value="1"/>
</dbReference>
<feature type="compositionally biased region" description="Low complexity" evidence="11">
    <location>
        <begin position="1035"/>
        <end position="1044"/>
    </location>
</feature>
<comment type="catalytic activity">
    <reaction evidence="10">
        <text>an alpha-D-Man-(1-&gt;2)-alpha-D-Man-(1-&gt;2)-alpha-D-Man-(1-&gt;3)-[alpha-D-Man-(1-&gt;6)]-beta-D-Man-(1-&gt;4)-beta-D-GlcNAc-(1-&gt;4)-alpha-D-GlcNAc-diphospho-di-trans,poly-cis-dolichol + a di-trans,poly-cis-dolichyl beta-D-mannosyl phosphate = an alpha-D-Man-(1-&gt;2)-alpha-D-Man-(1-&gt;2)-alpha-D-Man-(1-&gt;3)-[alpha-D-Man-(1-&gt;3)-alpha-D-Man-(1-&gt;6)]-beta-D-Man-(1-&gt;4)-beta-D-GlcNAc-(1-&gt;4)-alpha-D-GlcNAc-diphospho-di-trans,poly-cis-dolichol + a di-trans,poly-cis-dolichyl phosphate + H(+)</text>
        <dbReference type="Rhea" id="RHEA:29527"/>
        <dbReference type="Rhea" id="RHEA-COMP:19498"/>
        <dbReference type="Rhea" id="RHEA-COMP:19501"/>
        <dbReference type="Rhea" id="RHEA-COMP:19516"/>
        <dbReference type="Rhea" id="RHEA-COMP:19517"/>
        <dbReference type="ChEBI" id="CHEBI:15378"/>
        <dbReference type="ChEBI" id="CHEBI:57683"/>
        <dbReference type="ChEBI" id="CHEBI:58211"/>
        <dbReference type="ChEBI" id="CHEBI:132515"/>
        <dbReference type="ChEBI" id="CHEBI:132516"/>
        <dbReference type="EC" id="2.4.1.258"/>
    </reaction>
    <physiologicalReaction direction="left-to-right" evidence="10">
        <dbReference type="Rhea" id="RHEA:29528"/>
    </physiologicalReaction>
</comment>
<dbReference type="OrthoDB" id="20028at2759"/>
<comment type="subcellular location">
    <subcellularLocation>
        <location evidence="1">Endoplasmic reticulum membrane</location>
        <topology evidence="1">Multi-pass membrane protein</topology>
    </subcellularLocation>
</comment>
<feature type="transmembrane region" description="Helical" evidence="12">
    <location>
        <begin position="209"/>
        <end position="232"/>
    </location>
</feature>
<comment type="caution">
    <text evidence="15">The sequence shown here is derived from an EMBL/GenBank/DDBJ whole genome shotgun (WGS) entry which is preliminary data.</text>
</comment>
<dbReference type="GO" id="GO:0052925">
    <property type="term" value="F:dol-P-Man:Man(5)GlcNAc(2)-PP-Dol alpha-1,3-mannosyltransferase activity"/>
    <property type="evidence" value="ECO:0007669"/>
    <property type="project" value="UniProtKB-EC"/>
</dbReference>
<feature type="compositionally biased region" description="Low complexity" evidence="11">
    <location>
        <begin position="1000"/>
        <end position="1020"/>
    </location>
</feature>
<feature type="compositionally biased region" description="Basic residues" evidence="11">
    <location>
        <begin position="983"/>
        <end position="999"/>
    </location>
</feature>
<dbReference type="EMBL" id="LODT01000028">
    <property type="protein sequence ID" value="KYQ93294.1"/>
    <property type="molecule type" value="Genomic_DNA"/>
</dbReference>
<dbReference type="SUPFAM" id="SSF160443">
    <property type="entry name" value="SMR domain-like"/>
    <property type="match status" value="1"/>
</dbReference>
<dbReference type="GO" id="GO:0043130">
    <property type="term" value="F:ubiquitin binding"/>
    <property type="evidence" value="ECO:0007669"/>
    <property type="project" value="InterPro"/>
</dbReference>
<keyword evidence="7" id="KW-0256">Endoplasmic reticulum</keyword>
<keyword evidence="4" id="KW-0328">Glycosyltransferase</keyword>
<keyword evidence="5 15" id="KW-0808">Transferase</keyword>
<dbReference type="EC" id="2.4.1.258" evidence="3"/>
<evidence type="ECO:0000259" key="13">
    <source>
        <dbReference type="PROSITE" id="PS50828"/>
    </source>
</evidence>
<evidence type="ECO:0000256" key="3">
    <source>
        <dbReference type="ARBA" id="ARBA00011964"/>
    </source>
</evidence>
<feature type="transmembrane region" description="Helical" evidence="12">
    <location>
        <begin position="381"/>
        <end position="400"/>
    </location>
</feature>
<evidence type="ECO:0000256" key="11">
    <source>
        <dbReference type="SAM" id="MobiDB-lite"/>
    </source>
</evidence>
<evidence type="ECO:0000256" key="6">
    <source>
        <dbReference type="ARBA" id="ARBA00022692"/>
    </source>
</evidence>
<feature type="transmembrane region" description="Helical" evidence="12">
    <location>
        <begin position="125"/>
        <end position="146"/>
    </location>
</feature>
<dbReference type="InterPro" id="IPR002625">
    <property type="entry name" value="Smr_dom"/>
</dbReference>
<evidence type="ECO:0000256" key="9">
    <source>
        <dbReference type="ARBA" id="ARBA00023136"/>
    </source>
</evidence>
<evidence type="ECO:0000256" key="7">
    <source>
        <dbReference type="ARBA" id="ARBA00022824"/>
    </source>
</evidence>
<protein>
    <recommendedName>
        <fullName evidence="3">dolichyl-P-Man:Man5GlcNAc2-PP-dolichol alpha-1,3-mannosyltransferase</fullName>
        <ecNumber evidence="3">2.4.1.258</ecNumber>
    </recommendedName>
</protein>
<proteinExistence type="predicted"/>
<evidence type="ECO:0000256" key="8">
    <source>
        <dbReference type="ARBA" id="ARBA00022989"/>
    </source>
</evidence>
<dbReference type="PROSITE" id="PS51140">
    <property type="entry name" value="CUE"/>
    <property type="match status" value="2"/>
</dbReference>
<dbReference type="InterPro" id="IPR003892">
    <property type="entry name" value="CUE"/>
</dbReference>
<feature type="domain" description="Smr" evidence="13">
    <location>
        <begin position="1285"/>
        <end position="1364"/>
    </location>
</feature>
<dbReference type="PANTHER" id="PTHR12646:SF0">
    <property type="entry name" value="DOL-P-MAN:MAN(5)GLCNAC(2)-PP-DOL ALPHA-1,3-MANNOSYLTRANSFERASE"/>
    <property type="match status" value="1"/>
</dbReference>
<evidence type="ECO:0000313" key="15">
    <source>
        <dbReference type="EMBL" id="KYQ93294.1"/>
    </source>
</evidence>
<reference evidence="15 16" key="1">
    <citation type="submission" date="2015-12" db="EMBL/GenBank/DDBJ databases">
        <title>Dictyostelia acquired genes for synthesis and detection of signals that induce cell-type specialization by lateral gene transfer from prokaryotes.</title>
        <authorList>
            <person name="Gloeckner G."/>
            <person name="Schaap P."/>
        </authorList>
    </citation>
    <scope>NUCLEOTIDE SEQUENCE [LARGE SCALE GENOMIC DNA]</scope>
    <source>
        <strain evidence="15 16">TK</strain>
    </source>
</reference>
<feature type="transmembrane region" description="Helical" evidence="12">
    <location>
        <begin position="412"/>
        <end position="429"/>
    </location>
</feature>
<evidence type="ECO:0000313" key="16">
    <source>
        <dbReference type="Proteomes" id="UP000076078"/>
    </source>
</evidence>
<feature type="compositionally biased region" description="Basic and acidic residues" evidence="11">
    <location>
        <begin position="967"/>
        <end position="982"/>
    </location>
</feature>
<dbReference type="Pfam" id="PF05208">
    <property type="entry name" value="ALG3"/>
    <property type="match status" value="1"/>
</dbReference>
<keyword evidence="6 12" id="KW-0812">Transmembrane</keyword>
<evidence type="ECO:0000256" key="2">
    <source>
        <dbReference type="ARBA" id="ARBA00004922"/>
    </source>
</evidence>
<dbReference type="InterPro" id="IPR036063">
    <property type="entry name" value="Smr_dom_sf"/>
</dbReference>
<feature type="region of interest" description="Disordered" evidence="11">
    <location>
        <begin position="965"/>
        <end position="1050"/>
    </location>
</feature>
<feature type="transmembrane region" description="Helical" evidence="12">
    <location>
        <begin position="44"/>
        <end position="63"/>
    </location>
</feature>
<keyword evidence="8 12" id="KW-1133">Transmembrane helix</keyword>
<keyword evidence="9 12" id="KW-0472">Membrane</keyword>
<feature type="domain" description="CUE" evidence="14">
    <location>
        <begin position="910"/>
        <end position="953"/>
    </location>
</feature>
<feature type="region of interest" description="Disordered" evidence="11">
    <location>
        <begin position="1"/>
        <end position="25"/>
    </location>
</feature>
<feature type="transmembrane region" description="Helical" evidence="12">
    <location>
        <begin position="181"/>
        <end position="203"/>
    </location>
</feature>
<evidence type="ECO:0000256" key="4">
    <source>
        <dbReference type="ARBA" id="ARBA00022676"/>
    </source>
</evidence>
<dbReference type="STRING" id="361077.A0A151ZHF3"/>
<sequence length="1364" mass="155539">MKTQNPQINNIKNNNNNNSNNNNKQQPRGVFPKVSHFINSSESFSFFIIICIVFEIILNYLIVNYVSYTEIDWSTYQQQIRLFLAGEWDYMKIEGDTGPVVYPAGYIYLYSLLNKLTMDGTNIRLAQYLFSALYILCSLVVFLIYRQASTEGSSFATKIPGYLLVILCLSKRIHSIFALRLFNDCFAMTIFYISLLSFCKYRWSIGCFLFSIAVSIKMNLLLFAPALLLLLLMTFGVWRTIPKLAICGVTQVVLAMPFLYHNWQSYLIRAFEFSRQFMYKWTVNWRFIPEDIFLSKPWALSLLTLHLGVLLLFIFTKWISKKSGSGGIVESIKRGNSNRNSQILSVNFILLVMFTSNLIGITFSRSLHYQFYVWYFHSLPYLLWCANVLPLPMKFIVLAVTEIAWNKYPSTVLSSLFLFIVNIILVLSLKKSRPYYPIDISPCNIPVIIVKEDQQNSKQKQQPIQELKKTDNTVKYLDEIDIESYQFNDSIDIHSLDENFIEEQKKMERELQLKMGDRQKSLHERQMERQQQTKSTTTTTISTRGAGITCKYSDCAKPIHSGYDFCSLAHLQAYNDTSKTTQNQTTCKYPYCNAPVYPGYDFCGKIGHGEAQDYTNMNIKPTKPQPLTCKYPGCNSMVFTGNEFCGVTHKLAYQDTLKYSNTTSSSNRNFDYQSYYSNNNSSSNSNDNSSIYQYTGEYVPSSTTLDYNSMNSAFKDMFSSFSSPKSSSPMYEYNDSSSNGFSDDLSNNSSLDSSSVDSATSLEFLQSLFPEIEVSSLSILLDEAKGNIEEIVESLLMTYTPGGENDNDFISTDDTLDEYADEDDFNEYIKQQKEYTPTSTTTTTKTPNTPPQQKNTKSIQTPPLIDVSPKSSPKSSTPKSTTPTQPLTPTITPPKQQLVLPVKNSQLDRETEQFFQTVSELCPGVPRVIAYAYYENSDFNVENTINSILNNLDAIEAEGVNHIVPLKAKEQQPKPLEKDIQKPNKKHHKKNKNNKKPQHLHTPQLVQQQQPQQHSATQQQNEFHYTPKSQRKPKQQPQVPLQPTKDSKSSIIDSLEELRDNEISSSSCKVEDDENKPYDYDIKIQGLQNEYPTVELEILQLIYQQTGYNYKQTMRSVIEIYPDAKLKPKKTLAVTIKDIHPTPQYQPPKPVQQQKKMSANGRLNIVGTQSKPVEVYSGQGITADDSFQLVKKKSTRNPNRPRMDNTELNQADYEKYRGEVERYATLRNLCLTNATKAYVSGNRAEANRLRNEGAHYEKLMKMAQQNTLNLIFLNINSRVGDSLTFDFHGLHVNEALEVANQVIQTHSNHDVNKGNSAPKYIKFITGKGIHSQGGLARIKPAIKNLLQNAGLRYEDQGGVIEVTL</sequence>
<evidence type="ECO:0000259" key="14">
    <source>
        <dbReference type="PROSITE" id="PS51140"/>
    </source>
</evidence>
<dbReference type="PANTHER" id="PTHR12646">
    <property type="entry name" value="NOT56 - RELATED"/>
    <property type="match status" value="1"/>
</dbReference>
<dbReference type="GO" id="GO:0005789">
    <property type="term" value="C:endoplasmic reticulum membrane"/>
    <property type="evidence" value="ECO:0007669"/>
    <property type="project" value="UniProtKB-SubCell"/>
</dbReference>
<dbReference type="InParanoid" id="A0A151ZHF3"/>
<keyword evidence="16" id="KW-1185">Reference proteome</keyword>
<feature type="compositionally biased region" description="Low complexity" evidence="11">
    <location>
        <begin position="834"/>
        <end position="857"/>
    </location>
</feature>
<dbReference type="CDD" id="cd14279">
    <property type="entry name" value="CUE"/>
    <property type="match status" value="1"/>
</dbReference>
<dbReference type="SMART" id="SM01162">
    <property type="entry name" value="DUF1771"/>
    <property type="match status" value="1"/>
</dbReference>
<feature type="region of interest" description="Disordered" evidence="11">
    <location>
        <begin position="831"/>
        <end position="896"/>
    </location>
</feature>
<organism evidence="15 16">
    <name type="scientific">Tieghemostelium lacteum</name>
    <name type="common">Slime mold</name>
    <name type="synonym">Dictyostelium lacteum</name>
    <dbReference type="NCBI Taxonomy" id="361077"/>
    <lineage>
        <taxon>Eukaryota</taxon>
        <taxon>Amoebozoa</taxon>
        <taxon>Evosea</taxon>
        <taxon>Eumycetozoa</taxon>
        <taxon>Dictyostelia</taxon>
        <taxon>Dictyosteliales</taxon>
        <taxon>Raperosteliaceae</taxon>
        <taxon>Tieghemostelium</taxon>
    </lineage>
</organism>